<evidence type="ECO:0000313" key="8">
    <source>
        <dbReference type="Proteomes" id="UP000448908"/>
    </source>
</evidence>
<accession>A0A3R6FXY4</accession>
<dbReference type="EMBL" id="WNDA01000070">
    <property type="protein sequence ID" value="MTU71428.1"/>
    <property type="molecule type" value="Genomic_DNA"/>
</dbReference>
<name>A0A3R6FXY4_9BACT</name>
<gene>
    <name evidence="1" type="ORF">CE91St3_25590</name>
    <name evidence="5" type="ORF">DW828_19860</name>
    <name evidence="2" type="ORF">GMD82_20770</name>
    <name evidence="3" type="ORF">GMD92_20890</name>
    <name evidence="4" type="ORF">GME02_20430</name>
</gene>
<evidence type="ECO:0000313" key="5">
    <source>
        <dbReference type="EMBL" id="RHC78108.1"/>
    </source>
</evidence>
<dbReference type="OrthoDB" id="9805037at2"/>
<keyword evidence="7" id="KW-1185">Reference proteome</keyword>
<dbReference type="Proteomes" id="UP000286260">
    <property type="component" value="Unassembled WGS sequence"/>
</dbReference>
<dbReference type="Proteomes" id="UP000448908">
    <property type="component" value="Unassembled WGS sequence"/>
</dbReference>
<evidence type="ECO:0000313" key="9">
    <source>
        <dbReference type="Proteomes" id="UP000482671"/>
    </source>
</evidence>
<dbReference type="Proteomes" id="UP001055114">
    <property type="component" value="Unassembled WGS sequence"/>
</dbReference>
<evidence type="ECO:0000313" key="6">
    <source>
        <dbReference type="Proteomes" id="UP000286260"/>
    </source>
</evidence>
<evidence type="ECO:0000313" key="3">
    <source>
        <dbReference type="EMBL" id="MTU71428.1"/>
    </source>
</evidence>
<dbReference type="Proteomes" id="UP000482671">
    <property type="component" value="Unassembled WGS sequence"/>
</dbReference>
<dbReference type="EMBL" id="WNCN01000058">
    <property type="protein sequence ID" value="MTU41826.1"/>
    <property type="molecule type" value="Genomic_DNA"/>
</dbReference>
<reference evidence="5 6" key="1">
    <citation type="submission" date="2018-08" db="EMBL/GenBank/DDBJ databases">
        <title>A genome reference for cultivated species of the human gut microbiota.</title>
        <authorList>
            <person name="Zou Y."/>
            <person name="Xue W."/>
            <person name="Luo G."/>
        </authorList>
    </citation>
    <scope>NUCLEOTIDE SEQUENCE [LARGE SCALE GENOMIC DNA]</scope>
    <source>
        <strain evidence="5 6">AM34-17</strain>
    </source>
</reference>
<protein>
    <submittedName>
        <fullName evidence="5">DUF3791 domain-containing protein</fullName>
    </submittedName>
</protein>
<organism evidence="5 6">
    <name type="scientific">Parabacteroides merdae</name>
    <dbReference type="NCBI Taxonomy" id="46503"/>
    <lineage>
        <taxon>Bacteria</taxon>
        <taxon>Pseudomonadati</taxon>
        <taxon>Bacteroidota</taxon>
        <taxon>Bacteroidia</taxon>
        <taxon>Bacteroidales</taxon>
        <taxon>Tannerellaceae</taxon>
        <taxon>Parabacteroides</taxon>
    </lineage>
</organism>
<evidence type="ECO:0000313" key="1">
    <source>
        <dbReference type="EMBL" id="GKH72696.1"/>
    </source>
</evidence>
<evidence type="ECO:0000313" key="7">
    <source>
        <dbReference type="Proteomes" id="UP000434916"/>
    </source>
</evidence>
<dbReference type="EMBL" id="QSII01000051">
    <property type="protein sequence ID" value="RHC78108.1"/>
    <property type="molecule type" value="Genomic_DNA"/>
</dbReference>
<reference evidence="7 8" key="2">
    <citation type="journal article" date="2019" name="Nat. Med.">
        <title>A library of human gut bacterial isolates paired with longitudinal multiomics data enables mechanistic microbiome research.</title>
        <authorList>
            <person name="Poyet M."/>
            <person name="Groussin M."/>
            <person name="Gibbons S.M."/>
            <person name="Avila-Pacheco J."/>
            <person name="Jiang X."/>
            <person name="Kearney S.M."/>
            <person name="Perrotta A.R."/>
            <person name="Berdy B."/>
            <person name="Zhao S."/>
            <person name="Lieberman T.D."/>
            <person name="Swanson P.K."/>
            <person name="Smith M."/>
            <person name="Roesemann S."/>
            <person name="Alexander J.E."/>
            <person name="Rich S.A."/>
            <person name="Livny J."/>
            <person name="Vlamakis H."/>
            <person name="Clish C."/>
            <person name="Bullock K."/>
            <person name="Deik A."/>
            <person name="Scott J."/>
            <person name="Pierce K.A."/>
            <person name="Xavier R.J."/>
            <person name="Alm E.J."/>
        </authorList>
    </citation>
    <scope>NUCLEOTIDE SEQUENCE [LARGE SCALE GENOMIC DNA]</scope>
    <source>
        <strain evidence="4 9">BIOML-A11</strain>
        <strain evidence="3 8">BIOML-A16</strain>
        <strain evidence="2 7">BIOML-A29</strain>
    </source>
</reference>
<reference evidence="1" key="3">
    <citation type="submission" date="2022-01" db="EMBL/GenBank/DDBJ databases">
        <title>Novel bile acid biosynthetic pathways are enriched in the microbiome of centenarians.</title>
        <authorList>
            <person name="Sato Y."/>
            <person name="Atarashi K."/>
            <person name="Plichta R.D."/>
            <person name="Arai Y."/>
            <person name="Sasajima S."/>
            <person name="Kearney M.S."/>
            <person name="Suda W."/>
            <person name="Takeshita K."/>
            <person name="Sasaki T."/>
            <person name="Okamoto S."/>
            <person name="Skelly N.A."/>
            <person name="Okamura Y."/>
            <person name="Vlamakis H."/>
            <person name="Li Y."/>
            <person name="Tanoue T."/>
            <person name="Takei H."/>
            <person name="Nittono H."/>
            <person name="Narushima S."/>
            <person name="Irie J."/>
            <person name="Itoh H."/>
            <person name="Moriya K."/>
            <person name="Sugiura Y."/>
            <person name="Suematsu M."/>
            <person name="Moritoki N."/>
            <person name="Shibata S."/>
            <person name="Littman R.D."/>
            <person name="Fischbach A.M."/>
            <person name="Uwamino Y."/>
            <person name="Inoue T."/>
            <person name="Honda A."/>
            <person name="Hattori M."/>
            <person name="Murai T."/>
            <person name="Xavier J.R."/>
            <person name="Hirose N."/>
            <person name="Honda K."/>
        </authorList>
    </citation>
    <scope>NUCLEOTIDE SEQUENCE</scope>
    <source>
        <strain evidence="1">CE91-St3</strain>
    </source>
</reference>
<sequence length="72" mass="8295">MQYEVGITFIVAATSEFARIHHIFVREANNYLIRFNGIDFLTEHYDAEHLFSFDDTIQELTQVCLNNGGGIQ</sequence>
<evidence type="ECO:0000313" key="4">
    <source>
        <dbReference type="EMBL" id="MTV03942.1"/>
    </source>
</evidence>
<dbReference type="EMBL" id="BQNZ01000002">
    <property type="protein sequence ID" value="GKH72696.1"/>
    <property type="molecule type" value="Genomic_DNA"/>
</dbReference>
<dbReference type="Pfam" id="PF12668">
    <property type="entry name" value="DUF3791"/>
    <property type="match status" value="1"/>
</dbReference>
<dbReference type="EMBL" id="WNDD01000043">
    <property type="protein sequence ID" value="MTV03942.1"/>
    <property type="molecule type" value="Genomic_DNA"/>
</dbReference>
<dbReference type="GeneID" id="49203509"/>
<dbReference type="Proteomes" id="UP000434916">
    <property type="component" value="Unassembled WGS sequence"/>
</dbReference>
<proteinExistence type="predicted"/>
<dbReference type="AlphaFoldDB" id="A0A3R6FXY4"/>
<dbReference type="RefSeq" id="WP_005641618.1">
    <property type="nucleotide sequence ID" value="NZ_BAABYG010000001.1"/>
</dbReference>
<comment type="caution">
    <text evidence="5">The sequence shown here is derived from an EMBL/GenBank/DDBJ whole genome shotgun (WGS) entry which is preliminary data.</text>
</comment>
<evidence type="ECO:0000313" key="2">
    <source>
        <dbReference type="EMBL" id="MTU41826.1"/>
    </source>
</evidence>
<dbReference type="InterPro" id="IPR024269">
    <property type="entry name" value="DUF3791"/>
</dbReference>